<dbReference type="Proteomes" id="UP000691718">
    <property type="component" value="Unassembled WGS sequence"/>
</dbReference>
<feature type="domain" description="C2H2-type" evidence="14">
    <location>
        <begin position="297"/>
        <end position="325"/>
    </location>
</feature>
<keyword evidence="5" id="KW-0677">Repeat</keyword>
<keyword evidence="11" id="KW-0539">Nucleus</keyword>
<feature type="binding site" evidence="13">
    <location>
        <position position="5"/>
    </location>
    <ligand>
        <name>Zn(2+)</name>
        <dbReference type="ChEBI" id="CHEBI:29105"/>
    </ligand>
</feature>
<evidence type="ECO:0000313" key="17">
    <source>
        <dbReference type="Proteomes" id="UP000691718"/>
    </source>
</evidence>
<dbReference type="SMART" id="SM00868">
    <property type="entry name" value="zf-AD"/>
    <property type="match status" value="1"/>
</dbReference>
<keyword evidence="6 12" id="KW-0863">Zinc-finger</keyword>
<evidence type="ECO:0000259" key="14">
    <source>
        <dbReference type="PROSITE" id="PS50157"/>
    </source>
</evidence>
<reference evidence="16" key="1">
    <citation type="submission" date="2021-04" db="EMBL/GenBank/DDBJ databases">
        <authorList>
            <person name="Tunstrom K."/>
        </authorList>
    </citation>
    <scope>NUCLEOTIDE SEQUENCE</scope>
</reference>
<dbReference type="InterPro" id="IPR013087">
    <property type="entry name" value="Znf_C2H2_type"/>
</dbReference>
<comment type="similarity">
    <text evidence="3">Belongs to the krueppel C2H2-type zinc-finger protein family.</text>
</comment>
<dbReference type="SMART" id="SM00355">
    <property type="entry name" value="ZnF_C2H2"/>
    <property type="match status" value="10"/>
</dbReference>
<dbReference type="FunFam" id="3.30.160.60:FF:000446">
    <property type="entry name" value="Zinc finger protein"/>
    <property type="match status" value="1"/>
</dbReference>
<feature type="domain" description="C2H2-type" evidence="14">
    <location>
        <begin position="354"/>
        <end position="382"/>
    </location>
</feature>
<dbReference type="Pfam" id="PF00096">
    <property type="entry name" value="zf-C2H2"/>
    <property type="match status" value="4"/>
</dbReference>
<evidence type="ECO:0000256" key="13">
    <source>
        <dbReference type="PROSITE-ProRule" id="PRU01263"/>
    </source>
</evidence>
<dbReference type="EMBL" id="CAJQZP010001668">
    <property type="protein sequence ID" value="CAG5058288.1"/>
    <property type="molecule type" value="Genomic_DNA"/>
</dbReference>
<dbReference type="PROSITE" id="PS51915">
    <property type="entry name" value="ZAD"/>
    <property type="match status" value="1"/>
</dbReference>
<dbReference type="PANTHER" id="PTHR47772:SF13">
    <property type="entry name" value="GASTRULA ZINC FINGER PROTEIN XLCGF49.1-LIKE-RELATED"/>
    <property type="match status" value="1"/>
</dbReference>
<evidence type="ECO:0000256" key="8">
    <source>
        <dbReference type="ARBA" id="ARBA00023015"/>
    </source>
</evidence>
<protein>
    <submittedName>
        <fullName evidence="16">(apollo) hypothetical protein</fullName>
    </submittedName>
</protein>
<gene>
    <name evidence="16" type="ORF">PAPOLLO_LOCUS27523</name>
</gene>
<dbReference type="GO" id="GO:0003677">
    <property type="term" value="F:DNA binding"/>
    <property type="evidence" value="ECO:0007669"/>
    <property type="project" value="UniProtKB-KW"/>
</dbReference>
<sequence length="506" mass="58382">MNKICRLCLFDDSILEVSSTQCDIFLKITLCFGHDIITDDSLPQTICRFCKNKIEDTYIFRNKIIENQNTLLNRLKEVYNTVNNINKNDKKLIKSENNENEFDNKENELFQDGKMEIKYEQSKVIAENEMNSLNKSELSEIEEGFDFCSEDDVSLSLIKQTKNQVQHSKSLVSRTELKVQTGIPLGNTLTCLTCFKMNSTQIDLLKHYNEVHSNSKLTQEDKNNPEDKNYEVVTGSNGYNKYKCKKCERAFDSKRKFNKHTISHVEDRPFLCKLCGRTYKTASEIVRHGRAHNGTRIPCSYRCGYSTVYLGALKQHERRHRTEYSYTCDKCGKGFQVLTWYEQHQNIHTGVKPFVCEICGVAFHMDRYLKAHITTVHPQASTRKRFLCVHCSKPCDSKKGLTLHLKEHGITTKFLCDICGKVLSDAGQLKFHKRMHLGERPYSCSTCSKSFTKRFNLKLHARTHTGERAHACAACGKRYSTRATLLRHAHRFHKGNVTIDSTQSET</sequence>
<comment type="caution">
    <text evidence="16">The sequence shown here is derived from an EMBL/GenBank/DDBJ whole genome shotgun (WGS) entry which is preliminary data.</text>
</comment>
<organism evidence="16 17">
    <name type="scientific">Parnassius apollo</name>
    <name type="common">Apollo butterfly</name>
    <name type="synonym">Papilio apollo</name>
    <dbReference type="NCBI Taxonomy" id="110799"/>
    <lineage>
        <taxon>Eukaryota</taxon>
        <taxon>Metazoa</taxon>
        <taxon>Ecdysozoa</taxon>
        <taxon>Arthropoda</taxon>
        <taxon>Hexapoda</taxon>
        <taxon>Insecta</taxon>
        <taxon>Pterygota</taxon>
        <taxon>Neoptera</taxon>
        <taxon>Endopterygota</taxon>
        <taxon>Lepidoptera</taxon>
        <taxon>Glossata</taxon>
        <taxon>Ditrysia</taxon>
        <taxon>Papilionoidea</taxon>
        <taxon>Papilionidae</taxon>
        <taxon>Parnassiinae</taxon>
        <taxon>Parnassini</taxon>
        <taxon>Parnassius</taxon>
        <taxon>Parnassius</taxon>
    </lineage>
</organism>
<evidence type="ECO:0000313" key="16">
    <source>
        <dbReference type="EMBL" id="CAG5058288.1"/>
    </source>
</evidence>
<evidence type="ECO:0000256" key="10">
    <source>
        <dbReference type="ARBA" id="ARBA00023163"/>
    </source>
</evidence>
<dbReference type="PROSITE" id="PS00028">
    <property type="entry name" value="ZINC_FINGER_C2H2_1"/>
    <property type="match status" value="7"/>
</dbReference>
<keyword evidence="7 13" id="KW-0862">Zinc</keyword>
<dbReference type="AlphaFoldDB" id="A0A8S3YDQ0"/>
<proteinExistence type="inferred from homology"/>
<dbReference type="Pfam" id="PF07776">
    <property type="entry name" value="zf-AD"/>
    <property type="match status" value="1"/>
</dbReference>
<evidence type="ECO:0000256" key="7">
    <source>
        <dbReference type="ARBA" id="ARBA00022833"/>
    </source>
</evidence>
<evidence type="ECO:0000259" key="15">
    <source>
        <dbReference type="PROSITE" id="PS51915"/>
    </source>
</evidence>
<evidence type="ECO:0000256" key="4">
    <source>
        <dbReference type="ARBA" id="ARBA00022723"/>
    </source>
</evidence>
<accession>A0A8S3YDQ0</accession>
<feature type="domain" description="C2H2-type" evidence="14">
    <location>
        <begin position="414"/>
        <end position="441"/>
    </location>
</feature>
<feature type="domain" description="C2H2-type" evidence="14">
    <location>
        <begin position="470"/>
        <end position="498"/>
    </location>
</feature>
<feature type="domain" description="ZAD" evidence="15">
    <location>
        <begin position="3"/>
        <end position="74"/>
    </location>
</feature>
<keyword evidence="10" id="KW-0804">Transcription</keyword>
<dbReference type="GO" id="GO:0008270">
    <property type="term" value="F:zinc ion binding"/>
    <property type="evidence" value="ECO:0007669"/>
    <property type="project" value="UniProtKB-UniRule"/>
</dbReference>
<dbReference type="PANTHER" id="PTHR47772">
    <property type="entry name" value="ZINC FINGER PROTEIN 200"/>
    <property type="match status" value="1"/>
</dbReference>
<dbReference type="OrthoDB" id="3437960at2759"/>
<evidence type="ECO:0000256" key="9">
    <source>
        <dbReference type="ARBA" id="ARBA00023125"/>
    </source>
</evidence>
<feature type="domain" description="C2H2-type" evidence="14">
    <location>
        <begin position="242"/>
        <end position="269"/>
    </location>
</feature>
<evidence type="ECO:0000256" key="6">
    <source>
        <dbReference type="ARBA" id="ARBA00022771"/>
    </source>
</evidence>
<keyword evidence="4 13" id="KW-0479">Metal-binding</keyword>
<feature type="binding site" evidence="13">
    <location>
        <position position="8"/>
    </location>
    <ligand>
        <name>Zn(2+)</name>
        <dbReference type="ChEBI" id="CHEBI:29105"/>
    </ligand>
</feature>
<evidence type="ECO:0000256" key="3">
    <source>
        <dbReference type="ARBA" id="ARBA00006991"/>
    </source>
</evidence>
<dbReference type="InterPro" id="IPR050636">
    <property type="entry name" value="C2H2-ZF_domain-containing"/>
</dbReference>
<dbReference type="FunFam" id="3.30.160.60:FF:002274">
    <property type="entry name" value="Zinc finger protein 432"/>
    <property type="match status" value="1"/>
</dbReference>
<evidence type="ECO:0000256" key="5">
    <source>
        <dbReference type="ARBA" id="ARBA00022737"/>
    </source>
</evidence>
<keyword evidence="17" id="KW-1185">Reference proteome</keyword>
<evidence type="ECO:0000256" key="2">
    <source>
        <dbReference type="ARBA" id="ARBA00004123"/>
    </source>
</evidence>
<feature type="binding site" evidence="13">
    <location>
        <position position="50"/>
    </location>
    <ligand>
        <name>Zn(2+)</name>
        <dbReference type="ChEBI" id="CHEBI:29105"/>
    </ligand>
</feature>
<keyword evidence="9" id="KW-0238">DNA-binding</keyword>
<feature type="domain" description="C2H2-type" evidence="14">
    <location>
        <begin position="326"/>
        <end position="353"/>
    </location>
</feature>
<evidence type="ECO:0000256" key="12">
    <source>
        <dbReference type="PROSITE-ProRule" id="PRU00042"/>
    </source>
</evidence>
<comment type="function">
    <text evidence="1">May be involved in transcriptional regulation.</text>
</comment>
<feature type="domain" description="C2H2-type" evidence="14">
    <location>
        <begin position="270"/>
        <end position="297"/>
    </location>
</feature>
<feature type="domain" description="C2H2-type" evidence="14">
    <location>
        <begin position="442"/>
        <end position="469"/>
    </location>
</feature>
<evidence type="ECO:0000256" key="11">
    <source>
        <dbReference type="ARBA" id="ARBA00023242"/>
    </source>
</evidence>
<comment type="subcellular location">
    <subcellularLocation>
        <location evidence="2">Nucleus</location>
    </subcellularLocation>
</comment>
<evidence type="ECO:0000256" key="1">
    <source>
        <dbReference type="ARBA" id="ARBA00003767"/>
    </source>
</evidence>
<name>A0A8S3YDQ0_PARAO</name>
<dbReference type="InterPro" id="IPR012934">
    <property type="entry name" value="Znf_AD"/>
</dbReference>
<keyword evidence="8" id="KW-0805">Transcription regulation</keyword>
<dbReference type="GO" id="GO:0005634">
    <property type="term" value="C:nucleus"/>
    <property type="evidence" value="ECO:0007669"/>
    <property type="project" value="UniProtKB-SubCell"/>
</dbReference>
<feature type="binding site" evidence="13">
    <location>
        <position position="47"/>
    </location>
    <ligand>
        <name>Zn(2+)</name>
        <dbReference type="ChEBI" id="CHEBI:29105"/>
    </ligand>
</feature>
<dbReference type="PROSITE" id="PS50157">
    <property type="entry name" value="ZINC_FINGER_C2H2_2"/>
    <property type="match status" value="8"/>
</dbReference>